<proteinExistence type="inferred from homology"/>
<dbReference type="GO" id="GO:0042732">
    <property type="term" value="P:D-xylose metabolic process"/>
    <property type="evidence" value="ECO:0007669"/>
    <property type="project" value="InterPro"/>
</dbReference>
<keyword evidence="12" id="KW-0472">Membrane</keyword>
<evidence type="ECO:0000256" key="3">
    <source>
        <dbReference type="ARBA" id="ARBA00005100"/>
    </source>
</evidence>
<dbReference type="UniPathway" id="UPA00796">
    <property type="reaction ID" value="UER00771"/>
</dbReference>
<dbReference type="EC" id="4.1.1.35" evidence="5"/>
<dbReference type="GO" id="GO:0005737">
    <property type="term" value="C:cytoplasm"/>
    <property type="evidence" value="ECO:0007669"/>
    <property type="project" value="TreeGrafter"/>
</dbReference>
<feature type="domain" description="NAD(P)-binding" evidence="14">
    <location>
        <begin position="4"/>
        <end position="310"/>
    </location>
</feature>
<evidence type="ECO:0000256" key="10">
    <source>
        <dbReference type="ARBA" id="ARBA00023027"/>
    </source>
</evidence>
<dbReference type="InterPro" id="IPR016040">
    <property type="entry name" value="NAD(P)-bd_dom"/>
</dbReference>
<evidence type="ECO:0000256" key="1">
    <source>
        <dbReference type="ARBA" id="ARBA00001911"/>
    </source>
</evidence>
<evidence type="ECO:0000259" key="14">
    <source>
        <dbReference type="Pfam" id="PF16363"/>
    </source>
</evidence>
<name>A0A2J0LQ40_9BACT</name>
<evidence type="ECO:0000256" key="12">
    <source>
        <dbReference type="ARBA" id="ARBA00023136"/>
    </source>
</evidence>
<evidence type="ECO:0000256" key="11">
    <source>
        <dbReference type="ARBA" id="ARBA00023034"/>
    </source>
</evidence>
<sequence length="319" mass="35674">MKILVTGGAGFIGSHLCEALLKNGDEVYVIDNLSTGSLDNIKHLLENKDFHCTVDTIMNSDVMDKLVKKCDRIYHLAAAVGVKLIMDKPIETIETNVIGTEIVLKKANKYKKKVLIASTSEIYGSHVEHSLKEDDNRILGSIKKRRWAYACSKSLDEFLAQAYFIEKKLPVVIARFFNTVGPRQTDAYGMVIPNFVKSALLNKPIVIHGDGKQTRSFCHVSDVVGAVMLLMERPDAEGDVFNIGSEEEVSIEGLAKMIKNATASKSEIVRVSYEKIYGQGFEDMRRRVPNISKIRKLIGYKPISKLDDIILDVIEYFKG</sequence>
<dbReference type="EMBL" id="PFGP01000022">
    <property type="protein sequence ID" value="PIW66876.1"/>
    <property type="molecule type" value="Genomic_DNA"/>
</dbReference>
<keyword evidence="10" id="KW-0520">NAD</keyword>
<dbReference type="InterPro" id="IPR044516">
    <property type="entry name" value="UXS-like"/>
</dbReference>
<gene>
    <name evidence="15" type="ORF">COW11_01035</name>
</gene>
<evidence type="ECO:0000256" key="5">
    <source>
        <dbReference type="ARBA" id="ARBA00012290"/>
    </source>
</evidence>
<organism evidence="15 16">
    <name type="scientific">Candidatus Taenaricola geysiri</name>
    <dbReference type="NCBI Taxonomy" id="1974752"/>
    <lineage>
        <taxon>Bacteria</taxon>
        <taxon>Pseudomonadati</taxon>
        <taxon>Candidatus Omnitrophota</taxon>
        <taxon>Candidatus Taenaricola</taxon>
    </lineage>
</organism>
<evidence type="ECO:0000256" key="8">
    <source>
        <dbReference type="ARBA" id="ARBA00022968"/>
    </source>
</evidence>
<comment type="subcellular location">
    <subcellularLocation>
        <location evidence="2">Golgi apparatus</location>
        <location evidence="2">Golgi stack membrane</location>
        <topology evidence="2">Single-pass type II membrane protein</topology>
    </subcellularLocation>
</comment>
<comment type="caution">
    <text evidence="15">The sequence shown here is derived from an EMBL/GenBank/DDBJ whole genome shotgun (WGS) entry which is preliminary data.</text>
</comment>
<dbReference type="GO" id="GO:0070403">
    <property type="term" value="F:NAD+ binding"/>
    <property type="evidence" value="ECO:0007669"/>
    <property type="project" value="InterPro"/>
</dbReference>
<dbReference type="GO" id="GO:0033320">
    <property type="term" value="P:UDP-D-xylose biosynthetic process"/>
    <property type="evidence" value="ECO:0007669"/>
    <property type="project" value="UniProtKB-UniPathway"/>
</dbReference>
<dbReference type="GO" id="GO:0048040">
    <property type="term" value="F:UDP-glucuronate decarboxylase activity"/>
    <property type="evidence" value="ECO:0007669"/>
    <property type="project" value="UniProtKB-EC"/>
</dbReference>
<evidence type="ECO:0000256" key="9">
    <source>
        <dbReference type="ARBA" id="ARBA00022989"/>
    </source>
</evidence>
<accession>A0A2J0LQ40</accession>
<comment type="cofactor">
    <cofactor evidence="1">
        <name>NAD(+)</name>
        <dbReference type="ChEBI" id="CHEBI:57540"/>
    </cofactor>
</comment>
<protein>
    <recommendedName>
        <fullName evidence="5">UDP-glucuronate decarboxylase</fullName>
        <ecNumber evidence="5">4.1.1.35</ecNumber>
    </recommendedName>
</protein>
<comment type="pathway">
    <text evidence="3">Nucleotide-sugar biosynthesis; UDP-alpha-D-xylose biosynthesis; UDP-alpha-D-xylose from UDP-alpha-D-glucuronate: step 1/1.</text>
</comment>
<dbReference type="SUPFAM" id="SSF51735">
    <property type="entry name" value="NAD(P)-binding Rossmann-fold domains"/>
    <property type="match status" value="1"/>
</dbReference>
<dbReference type="AlphaFoldDB" id="A0A2J0LQ40"/>
<evidence type="ECO:0000313" key="15">
    <source>
        <dbReference type="EMBL" id="PIW66876.1"/>
    </source>
</evidence>
<keyword evidence="9" id="KW-1133">Transmembrane helix</keyword>
<reference evidence="15 16" key="1">
    <citation type="submission" date="2017-09" db="EMBL/GenBank/DDBJ databases">
        <title>Depth-based differentiation of microbial function through sediment-hosted aquifers and enrichment of novel symbionts in the deep terrestrial subsurface.</title>
        <authorList>
            <person name="Probst A.J."/>
            <person name="Ladd B."/>
            <person name="Jarett J.K."/>
            <person name="Geller-Mcgrath D.E."/>
            <person name="Sieber C.M."/>
            <person name="Emerson J.B."/>
            <person name="Anantharaman K."/>
            <person name="Thomas B.C."/>
            <person name="Malmstrom R."/>
            <person name="Stieglmeier M."/>
            <person name="Klingl A."/>
            <person name="Woyke T."/>
            <person name="Ryan C.M."/>
            <person name="Banfield J.F."/>
        </authorList>
    </citation>
    <scope>NUCLEOTIDE SEQUENCE [LARGE SCALE GENOMIC DNA]</scope>
    <source>
        <strain evidence="15">CG12_big_fil_rev_8_21_14_0_65_43_15</strain>
    </source>
</reference>
<keyword evidence="6" id="KW-0812">Transmembrane</keyword>
<keyword evidence="11" id="KW-0333">Golgi apparatus</keyword>
<evidence type="ECO:0000256" key="7">
    <source>
        <dbReference type="ARBA" id="ARBA00022793"/>
    </source>
</evidence>
<evidence type="ECO:0000256" key="13">
    <source>
        <dbReference type="ARBA" id="ARBA00023239"/>
    </source>
</evidence>
<evidence type="ECO:0000256" key="6">
    <source>
        <dbReference type="ARBA" id="ARBA00022692"/>
    </source>
</evidence>
<keyword evidence="13" id="KW-0456">Lyase</keyword>
<evidence type="ECO:0000313" key="16">
    <source>
        <dbReference type="Proteomes" id="UP000231267"/>
    </source>
</evidence>
<evidence type="ECO:0000256" key="2">
    <source>
        <dbReference type="ARBA" id="ARBA00004447"/>
    </source>
</evidence>
<comment type="similarity">
    <text evidence="4">Belongs to the NAD(P)-dependent epimerase/dehydratase family. UDP-glucuronic acid decarboxylase subfamily.</text>
</comment>
<dbReference type="Gene3D" id="3.40.50.720">
    <property type="entry name" value="NAD(P)-binding Rossmann-like Domain"/>
    <property type="match status" value="1"/>
</dbReference>
<dbReference type="PANTHER" id="PTHR43078">
    <property type="entry name" value="UDP-GLUCURONIC ACID DECARBOXYLASE-RELATED"/>
    <property type="match status" value="1"/>
</dbReference>
<evidence type="ECO:0000256" key="4">
    <source>
        <dbReference type="ARBA" id="ARBA00007505"/>
    </source>
</evidence>
<keyword evidence="7" id="KW-0210">Decarboxylase</keyword>
<dbReference type="PANTHER" id="PTHR43078:SF6">
    <property type="entry name" value="UDP-GLUCURONIC ACID DECARBOXYLASE 1"/>
    <property type="match status" value="1"/>
</dbReference>
<keyword evidence="8" id="KW-0735">Signal-anchor</keyword>
<dbReference type="Pfam" id="PF16363">
    <property type="entry name" value="GDP_Man_Dehyd"/>
    <property type="match status" value="1"/>
</dbReference>
<dbReference type="Proteomes" id="UP000231267">
    <property type="component" value="Unassembled WGS sequence"/>
</dbReference>
<dbReference type="InterPro" id="IPR036291">
    <property type="entry name" value="NAD(P)-bd_dom_sf"/>
</dbReference>